<proteinExistence type="predicted"/>
<keyword evidence="2" id="KW-1185">Reference proteome</keyword>
<name>A0ACB5RGT2_9CLOT</name>
<keyword evidence="1" id="KW-0238">DNA-binding</keyword>
<organism evidence="1 2">
    <name type="scientific">Inconstantimicrobium mannanitabidum</name>
    <dbReference type="NCBI Taxonomy" id="1604901"/>
    <lineage>
        <taxon>Bacteria</taxon>
        <taxon>Bacillati</taxon>
        <taxon>Bacillota</taxon>
        <taxon>Clostridia</taxon>
        <taxon>Eubacteriales</taxon>
        <taxon>Clostridiaceae</taxon>
        <taxon>Inconstantimicrobium</taxon>
    </lineage>
</organism>
<reference evidence="1" key="1">
    <citation type="journal article" date="2025" name="Int. J. Syst. Evol. Microbiol.">
        <title>Inconstantimicrobium mannanitabidum sp. nov., a novel member of the family Clostridiaceae isolated from anoxic soil under the treatment of reductive soil disinfestation.</title>
        <authorList>
            <person name="Ueki A."/>
            <person name="Tonouchi A."/>
            <person name="Honma S."/>
            <person name="Kaku N."/>
            <person name="Ueki K."/>
        </authorList>
    </citation>
    <scope>NUCLEOTIDE SEQUENCE</scope>
    <source>
        <strain evidence="1">TW13</strain>
    </source>
</reference>
<comment type="caution">
    <text evidence="1">The sequence shown here is derived from an EMBL/GenBank/DDBJ whole genome shotgun (WGS) entry which is preliminary data.</text>
</comment>
<sequence length="235" mass="27322">MNKDINILIVEDDNSINNMLARLLEKNDYKVTQAFSGTEAKLYLDSKEFQLVLMDLMLPGMNGEELLQYIRNTKTLPIIIISAKIDKSLKVELLRLGADDYITKPFDIEDVLARVYANLRRYIDFSNSAKDENSINQELSFKDIRLNLESKEVYVNNQKIVLTAREFNILKLFLQHPQKVFSKANIFESVWEEDYLGDDNTVNVHMSNLRNKLLKANPQEDYIETIWGMGYKLKS</sequence>
<evidence type="ECO:0000313" key="2">
    <source>
        <dbReference type="Proteomes" id="UP001058074"/>
    </source>
</evidence>
<evidence type="ECO:0000313" key="1">
    <source>
        <dbReference type="EMBL" id="GKX68310.1"/>
    </source>
</evidence>
<dbReference type="Proteomes" id="UP001058074">
    <property type="component" value="Unassembled WGS sequence"/>
</dbReference>
<dbReference type="EMBL" id="BROD01000001">
    <property type="protein sequence ID" value="GKX68310.1"/>
    <property type="molecule type" value="Genomic_DNA"/>
</dbReference>
<gene>
    <name evidence="1" type="ORF">rsdtw13_35680</name>
</gene>
<protein>
    <submittedName>
        <fullName evidence="1">DNA-binding response regulator</fullName>
    </submittedName>
</protein>
<accession>A0ACB5RGT2</accession>